<dbReference type="CDD" id="cd04747">
    <property type="entry name" value="OYE_like_5_FMN"/>
    <property type="match status" value="1"/>
</dbReference>
<name>A0A841UCX9_9BACL</name>
<accession>A0A841UCX9</accession>
<dbReference type="InterPro" id="IPR045247">
    <property type="entry name" value="Oye-like"/>
</dbReference>
<dbReference type="GO" id="GO:0005829">
    <property type="term" value="C:cytosol"/>
    <property type="evidence" value="ECO:0007669"/>
    <property type="project" value="TreeGrafter"/>
</dbReference>
<gene>
    <name evidence="2" type="ORF">H7B90_30750</name>
</gene>
<dbReference type="InterPro" id="IPR001155">
    <property type="entry name" value="OxRdtase_FMN_N"/>
</dbReference>
<dbReference type="PANTHER" id="PTHR22893:SF55">
    <property type="entry name" value="OXIDOREDUCTASE-RELATED"/>
    <property type="match status" value="1"/>
</dbReference>
<comment type="caution">
    <text evidence="2">The sequence shown here is derived from an EMBL/GenBank/DDBJ whole genome shotgun (WGS) entry which is preliminary data.</text>
</comment>
<dbReference type="Pfam" id="PF00724">
    <property type="entry name" value="Oxidored_FMN"/>
    <property type="match status" value="1"/>
</dbReference>
<dbReference type="EMBL" id="JACJVR010000140">
    <property type="protein sequence ID" value="MBB6695781.1"/>
    <property type="molecule type" value="Genomic_DNA"/>
</dbReference>
<reference evidence="2 3" key="1">
    <citation type="submission" date="2020-08" db="EMBL/GenBank/DDBJ databases">
        <title>Cohnella phylogeny.</title>
        <authorList>
            <person name="Dunlap C."/>
        </authorList>
    </citation>
    <scope>NUCLEOTIDE SEQUENCE [LARGE SCALE GENOMIC DNA]</scope>
    <source>
        <strain evidence="2 3">DSM 25239</strain>
    </source>
</reference>
<dbReference type="FunFam" id="3.20.20.70:FF:000262">
    <property type="entry name" value="NADH:flavin oxidoreductase"/>
    <property type="match status" value="1"/>
</dbReference>
<proteinExistence type="predicted"/>
<dbReference type="InterPro" id="IPR013785">
    <property type="entry name" value="Aldolase_TIM"/>
</dbReference>
<dbReference type="RefSeq" id="WP_185139729.1">
    <property type="nucleotide sequence ID" value="NZ_JACJVR010000140.1"/>
</dbReference>
<evidence type="ECO:0000313" key="3">
    <source>
        <dbReference type="Proteomes" id="UP000553776"/>
    </source>
</evidence>
<organism evidence="2 3">
    <name type="scientific">Cohnella xylanilytica</name>
    <dbReference type="NCBI Taxonomy" id="557555"/>
    <lineage>
        <taxon>Bacteria</taxon>
        <taxon>Bacillati</taxon>
        <taxon>Bacillota</taxon>
        <taxon>Bacilli</taxon>
        <taxon>Bacillales</taxon>
        <taxon>Paenibacillaceae</taxon>
        <taxon>Cohnella</taxon>
    </lineage>
</organism>
<dbReference type="GO" id="GO:0016491">
    <property type="term" value="F:oxidoreductase activity"/>
    <property type="evidence" value="ECO:0007669"/>
    <property type="project" value="InterPro"/>
</dbReference>
<feature type="domain" description="NADH:flavin oxidoreductase/NADH oxidase N-terminal" evidence="1">
    <location>
        <begin position="13"/>
        <end position="360"/>
    </location>
</feature>
<dbReference type="Proteomes" id="UP000553776">
    <property type="component" value="Unassembled WGS sequence"/>
</dbReference>
<protein>
    <submittedName>
        <fullName evidence="2">NADH:flavin oxidoreductase</fullName>
    </submittedName>
</protein>
<dbReference type="Gene3D" id="3.20.20.70">
    <property type="entry name" value="Aldolase class I"/>
    <property type="match status" value="1"/>
</dbReference>
<dbReference type="SUPFAM" id="SSF51395">
    <property type="entry name" value="FMN-linked oxidoreductases"/>
    <property type="match status" value="1"/>
</dbReference>
<evidence type="ECO:0000313" key="2">
    <source>
        <dbReference type="EMBL" id="MBB6695781.1"/>
    </source>
</evidence>
<dbReference type="AlphaFoldDB" id="A0A841UCX9"/>
<evidence type="ECO:0000259" key="1">
    <source>
        <dbReference type="Pfam" id="PF00724"/>
    </source>
</evidence>
<dbReference type="GO" id="GO:0010181">
    <property type="term" value="F:FMN binding"/>
    <property type="evidence" value="ECO:0007669"/>
    <property type="project" value="InterPro"/>
</dbReference>
<sequence>MANASSSPTVKALFEPFSGGGFELANRIVMAPMTRSFSPGGVPGPDVAAYYKRRAENGVGLIVTEGTVINHPAAAADRDVPHFYGEKALQGWAEVVKSVHEAGGRIIPQIWHVGMARNPATFPESDAVPIGPSGLNAAGERSGHELTESEIASLVEEYAKAAGEAKRIGFDGVELHGAHGYLIDQFFWAETNKRTDRYGGDLVERTRFAVEVIEAVRKAVGPGFPIVFRFSQWKPTDYQAKLARTPEELEKFLAPLAAAGVDVFHASTRRFWEPEFEGSELNLAGWTKKLTGKPTITVGSVGLDTEFTRLFSDGAGAGTENIDGLLERLGRHEFDLVAIGRALLADPAWAAKVRDGRDDELIPFKPEATRTLY</sequence>
<dbReference type="PANTHER" id="PTHR22893">
    <property type="entry name" value="NADH OXIDOREDUCTASE-RELATED"/>
    <property type="match status" value="1"/>
</dbReference>
<keyword evidence="3" id="KW-1185">Reference proteome</keyword>